<feature type="disulfide bond" evidence="16">
    <location>
        <begin position="2832"/>
        <end position="2847"/>
    </location>
</feature>
<dbReference type="InterPro" id="IPR000033">
    <property type="entry name" value="LDLR_classB_rpt"/>
</dbReference>
<feature type="disulfide bond" evidence="15">
    <location>
        <begin position="4358"/>
        <end position="4367"/>
    </location>
</feature>
<evidence type="ECO:0000256" key="12">
    <source>
        <dbReference type="ARBA" id="ARBA00023157"/>
    </source>
</evidence>
<dbReference type="GO" id="GO:0043235">
    <property type="term" value="C:receptor complex"/>
    <property type="evidence" value="ECO:0007669"/>
    <property type="project" value="TreeGrafter"/>
</dbReference>
<feature type="disulfide bond" evidence="16">
    <location>
        <begin position="3555"/>
        <end position="3573"/>
    </location>
</feature>
<comment type="caution">
    <text evidence="15">Lacks conserved residue(s) required for the propagation of feature annotation.</text>
</comment>
<accession>A0AAW1DQ66</accession>
<keyword evidence="8" id="KW-0677">Repeat</keyword>
<feature type="disulfide bond" evidence="16">
    <location>
        <begin position="871"/>
        <end position="883"/>
    </location>
</feature>
<feature type="disulfide bond" evidence="16">
    <location>
        <begin position="878"/>
        <end position="896"/>
    </location>
</feature>
<dbReference type="InterPro" id="IPR000742">
    <property type="entry name" value="EGF"/>
</dbReference>
<feature type="disulfide bond" evidence="16">
    <location>
        <begin position="3423"/>
        <end position="3435"/>
    </location>
</feature>
<feature type="disulfide bond" evidence="16">
    <location>
        <begin position="1077"/>
        <end position="1092"/>
    </location>
</feature>
<feature type="domain" description="EGF-like" evidence="20">
    <location>
        <begin position="4148"/>
        <end position="4185"/>
    </location>
</feature>
<keyword evidence="12 15" id="KW-1015">Disulfide bond</keyword>
<dbReference type="FunFam" id="2.120.10.30:FF:000241">
    <property type="entry name" value="Low-density lipoprotein receptor-related protein 6"/>
    <property type="match status" value="2"/>
</dbReference>
<feature type="disulfide bond" evidence="16">
    <location>
        <begin position="2608"/>
        <end position="2626"/>
    </location>
</feature>
<dbReference type="Gene3D" id="4.10.400.10">
    <property type="entry name" value="Low-density Lipoprotein Receptor"/>
    <property type="match status" value="28"/>
</dbReference>
<dbReference type="Gene3D" id="2.120.10.30">
    <property type="entry name" value="TolB, C-terminal domain"/>
    <property type="match status" value="8"/>
</dbReference>
<keyword evidence="5" id="KW-0254">Endocytosis</keyword>
<evidence type="ECO:0000259" key="20">
    <source>
        <dbReference type="PROSITE" id="PS50026"/>
    </source>
</evidence>
<feature type="disulfide bond" evidence="16">
    <location>
        <begin position="2753"/>
        <end position="2768"/>
    </location>
</feature>
<feature type="transmembrane region" description="Helical" evidence="19">
    <location>
        <begin position="4560"/>
        <end position="4583"/>
    </location>
</feature>
<feature type="repeat" description="LDL-receptor class B" evidence="17">
    <location>
        <begin position="1453"/>
        <end position="1497"/>
    </location>
</feature>
<dbReference type="GO" id="GO:0006897">
    <property type="term" value="P:endocytosis"/>
    <property type="evidence" value="ECO:0007669"/>
    <property type="project" value="UniProtKB-KW"/>
</dbReference>
<dbReference type="Gene3D" id="2.10.25.10">
    <property type="entry name" value="Laminin"/>
    <property type="match status" value="11"/>
</dbReference>
<dbReference type="EMBL" id="JAPXFL010000002">
    <property type="protein sequence ID" value="KAK9511107.1"/>
    <property type="molecule type" value="Genomic_DNA"/>
</dbReference>
<feature type="disulfide bond" evidence="16">
    <location>
        <begin position="3589"/>
        <end position="3601"/>
    </location>
</feature>
<sequence>MSLYCDGTSDCADGSDEPADCPKSTCGSTLFQCALTRKCIPSSWMCDRENDCGTTADGVQDLSDEIDKKCKTEKTCLPNEVSCGDEEDTCIHLSKFCNKKIDCPNMYDEGDHCTKPCLLDCNDRCVKTPTGDMCFCDPGYKPVNKTECRDYDECELDSSCDQLCANTVGSFKCSCTSGYTKISDTGCKAVNVPPEEEATLFFTSTSGIVRTTLDGTKELVSIKNNDQAQSLAIDHRGEKICMITRSNGTGSVVCLHATLTPMETPQIQPNIFPLSKHTHLALDWVSGNWYFLDESREMIFLCTNSMKYCTILIDTNLSKPRAFALDPTKGFMFFTEWGNNAIPRLDRALMDGTERVPLVDHKIVYPLGVTLDFPKQHVYWVDSYMDCVERVDYNGNNRKTIHKGFLVKSLYDITVFENTLYLTSARHQSIYSLNKFNTSEFKVIASDLRPYSIHVYHRQRQPDVAHPCKVANGQCQHICIPAWKNNVSYANCHCQMGYKLLKNGKCIQTANQPSTFLLFGQGRPGMIKGIALKSKREDVMISIIDLNHPSSLDYDIKTQYIYYSDAERIGRQKLDGTKQEIVIDSDINNCEGLAVDWLGRNLYWTDVLQGSINVVSLENTSFKRKRLLQSLIYPRSIVLDPRRSFMYWSQWDQSLSKNGSIQVAYMDGTERRALTQGDMQWPNGLTLDIIKEHLYWVDSFLSKIERINTDGSDRKLIIEFSRTDSPYGLTYLENMLYLTESQSGQIKALNLTSMNLTTITIRNPLLFEIKAYDTKFMQEGVNHCPNCSHICLIGKSSPSCVCSDGYEMNGTDCVITSGSDHQVRHCPENEFQCVNNSNCIKLSYVCDGDEDCRDGSDEDRSENGPCYNRTCPKNQLQCDGSRCISKSWQCDGEKDCNDGTDELVSVCSKETQTCSPDQFQCHSTKRCIPKAWVCDSQIDCGNNDSSDEVDCERRECLPIEEFTCANHRCIPSEYVCDTDNDCGDDSDEFPLYCPVACSENEFSCNGFCLPKDVVCDGTPHCIDKSDELNCSYTTESNLHHHGDTKVHQHNESINEDPYCKFGYPCPDGSCISYKLVCDGVNHCQNGFDELNCKEHCEKHGNCSAEVLAKIVCETGHICDNNTKCLSIESVCNGVTECKDGSDEGTMCDLQCEYPYEWQCDNNTKCVDLKHLCNGVPDCIDRSDEGLLCGETQCPSDCNHQCHPTPLGRACTCRPGSYLQPDNHTCTNSPPCSNFDTCSQGCHQMKRTSKCYCFEGYTLQSDQFSCKSDDPAIPYVIFSNRHELRGVDLRTFSVKALISSLKNTIALDFHHTEKGDTIYWTDVIDDKIYRGSLMGGTIGNIEVVVQTGLATAEGLAVDWVAENLYWVESNLDQIEVAKLDGKYRRALIAGDMESPRAIALDPRYGLLFWTDWDANAPRIERCAMTGEDRKIIVYIDQITNGAWPNGLTLDYQLNRVYWIDARSDSIHCVTYEGTSHHVILSGHDLLSHPFAISLFESHIYWTDWRSNSVLRANKWNGQDVFLLQRTLTQPFDIQVLHPSRQPKAKYNPCGVNNGNCSHLCLLGLNSTRKCACPHVMRLDEENGTTCIVNDVVLLFSRPNEIRGVDLKQPHYHTIPTISLPQVVNPTELDYDASAKSVFWTDTSSGVVKKASLAAGLLAETILDTGIEHPTGFAIDWISGNMFVSSSSDGKVKISVCNEKGQFVTTIYTNDKPGVDSIWEDHKILSLAVDPIRGKLYWSEKRVDVYFIKGAKMDASDLETLSWNKKNPDLIHASSLTMDFEMNRLYWVNVHINVNEEVNNNVQYLELSSRRLVKLQLPQSCKPTALTVYGNNVYIADDSSKSILTFDKSTGANQTLVRDNTGNILSLKIYDPKVQQGTNACAKNKGGCAHLCLPVSTTAHVCACATGYRVDANDSTKCIGIDEFLIYSINWEIRGISLEPTKHDVPVLGPISRVSMATSIDFDPVEDYVYWADSDHGTVTRVHRDGTGRQVVVGHFDSTDSVPVDWLTGLAVDWVAGNLYWADPKAKVIEVSRTDGRNRYVVVQGGGLERPHSLAVDPYEGVLFWLDRAVPSRVFRSQLDGSNRYAISGPTSAPPAFNDIALDRQNKLIYFCDSVNNRIVRMDYSGNNYEKILDHSLVSPFALTYHKDHIYWIDLASDRGSLKLVEAKPNPTAWLLSSGLGDSLKDLTVVTSDLKEGTNPCGLHSDHGCKQLCLFNGQRAVCACAHGRVAKDGKSCEDYDTFLIYSLVDRIDTVHLVGDVDLNAPFPSIHSKEFMRNCIGLTYDFETSTIFYSDIQRSSINAVHFNGSNHRVIVERQGSVEGLAYGSVENSLYWTCNSVGAIYKMSLSNDTMQPEVVIKLSASDRPRGIAIDPCDSRIYWTNWNHHRPSIQRAFTSGYEKVSIITKDIRMPNGLALDYLTEKLYWGDARLDKIERCDYDGSNRVVLTKATPQHPFDLAVYGEYVYWTDWVHHAVIRANKYTGDDVVWLRKDVPRPMGIDAVSNSSYDCFLNPCRVLNGGCSDTCRLDSRGAVQCTCPASKKLDEDGKRCIFNTTTSTNGTSCSEDDFQCSDGICIPYSLTCDQVPHCPDSSDEDVNYCGTRECKHGYRKCLNGRCVSDMKHCDGINDCGDNSDEANCTCDLSTHFQCKTPQASGQCIRNKYRCDYDPDCLDASDEMDCPPRNCSLTGQTITLINCKYTTACIHPSWICDEHNDCWDNSDEANCTYNRDIFFGPTCPPKMFMCEENHHCIKEEWKCDGENDCANGSDEANCTYNCNENQFQCANSACIPASWECDGAKDCKDGSDESEDCSSRECPVNQFKCNLTGKCIPSGWVCDTTFDCTDKTDEQSCLSHEPCKHPTQFQCNNGKCIEKEYYCDGENDCDDDSDEPASCALDADTRCHDNEFPCKNGRCINLALVCNGFDDCGDSSDEDIDNTLCKNATCIGANVFECKNGLCINSSLLCDGENNCGDYSDEDRCNINECEMSNPCSQICTDRMVGYSCSCMRGFKQHNRLPHLCVDIDECNWGNESNPQSGPVCSQLCTNGYGRYKCECVDGYDLRPDGFSCSSNLNFSTYLLFTNKYYIRKLDLRTRKVSILINNLTNSVGLDYDTVEDCLYWSDVSTVRSSIQKQCRGETDKKTLHSVVLHNPDGLAVDWVGRNLYWCDKGQNTIEVSKLDGRFRKILINKGLLEPRAIALFPQIGEMFWTDWGDKPHIGRAWMDGTHIRQIITTDLGWPNALTIDYDMKQIYWGDARHDYIAMADLDGSNRKVLFSKVQTPNLNLHHVFAITVFENHIFWTDWETKSVEMCHKTVPHNCTSITTTVHRPMDIHVYHPYRQRPVEKNPCENNGGCSTLCLLQPEGKRICECPEFFIPNVDNPLKCVSNCTQAQFKCKTTYKCIPFWWKCDNMDDCGDNSDEPEGCPPFKCVAGQFQCKNEKCIHPSQICNGKDDCGDSSDEVDCNTYPCMSSQYKCQGNHNVTSRCIELTKRCDGTKDCPLEDDEYDCAAECHESSNFRCANNRCIPDVWVCDSSDDCGDGSDENHELCSTRNCTQTDSHRCSSGRCLPAPWVCDGAEDCQDGSDEPESCKQDVTCQSTYFKCENTKCIPGRWRCDYEDDCGDGSDERNCSPRNCSESEFRCDNGRCIAGVLKCDGEIHCEDSSDENNCKKNCTESEFECVSPPKCIFKDWVCDGDRDCPDNSDEEGCTNRLSCDPKTQFRCRNRCIPIQWACDEEEDCLGGDDELSSTCEKMTCPPGRFRCANHKCIPLINVCDGVDHCRDRSDETPDACQYAGHCESNRFRCDNGHCIDKKLRCDGYDDCTDKSDERDCPGRCLPLSCSQLCIEKEGSGFICVCAPGYTDFNNSCLANGEEGLLLVASDDDFRLIDVYKSENSTRTTFYKQVPDDDPENRSKIVAVANDFVNSLLYVAYSKQRIIPVKTNTSDSDKTVTYPHIVIEDSKEITGLALDWGLQKLYVVSDDKILVVCVNQPDNRITLIKNLDQPKDLILHLNKGQMYWISWSRLSPGLYSAAADGTDMKYHSNSCDGHLTSPSMSGLALDTATERLYWADIKRKTVESVSLADFSCFTTFAAEPMSHVKPNKVEIFEDWIYFSTNNNDIVKLKKSQRDNKLIYLERNMSEISAILMIQEQKQNNVSNPCEKNPCHKSAMCLRTSNNKYSCICPDFHVMTKANATGRKVECKEAPCDLNCNLGKCVMRVTGPKCICPPLYEGEKCQRYGCHCKNKGKCLVDEQNKVKCHCPMEWTGERCETPASPCDLCLNGGHCVARNKTTKCYCPPGFTGAWCEHCPELQCQNGGICLRDRDGKPACNCTRGYSGERCDVIHCNTYCVNGGSCTLTSSGPVCKCAEGFTGQRCEFHLCDVHLCYNGGTCELHSPVKPTCECVSHFKGDHCEIDLCQQCRQCSNGSPDCPECPADCRTSPHCNCRNNGTCVELQGVPLCKCDEAWSGTECEVRAPSPNPCTGYCLHGSVCTLLLGSRHCACPLGYTGERCEKADCRAACGVNYLKCSLDENSNITCLCKDGYYGTNCEKYINEISLDESKSKKEGSILVHILTFSLIIVLSTILGLYYYCYRVRNRRKSFSHRRMYENVEITNPLYDNSDDVSELTRELSIDELCHGLSVSSKPNQEKLGLLVNQSTS</sequence>
<feature type="domain" description="EGF-like" evidence="20">
    <location>
        <begin position="4333"/>
        <end position="4368"/>
    </location>
</feature>
<feature type="disulfide bond" evidence="16">
    <location>
        <begin position="3486"/>
        <end position="3501"/>
    </location>
</feature>
<dbReference type="PROSITE" id="PS01209">
    <property type="entry name" value="LDLRA_1"/>
    <property type="match status" value="13"/>
</dbReference>
<feature type="disulfide bond" evidence="16">
    <location>
        <begin position="3809"/>
        <end position="3824"/>
    </location>
</feature>
<feature type="disulfide bond" evidence="16">
    <location>
        <begin position="3635"/>
        <end position="3653"/>
    </location>
</feature>
<feature type="disulfide bond" evidence="16">
    <location>
        <begin position="3748"/>
        <end position="3760"/>
    </location>
</feature>
<feature type="repeat" description="LDL-receptor class B" evidence="17">
    <location>
        <begin position="692"/>
        <end position="735"/>
    </location>
</feature>
<feature type="repeat" description="LDL-receptor class B" evidence="17">
    <location>
        <begin position="1361"/>
        <end position="1403"/>
    </location>
</feature>
<feature type="repeat" description="LDL-receptor class B" evidence="17">
    <location>
        <begin position="1965"/>
        <end position="2006"/>
    </location>
</feature>
<keyword evidence="11 19" id="KW-0472">Membrane</keyword>
<dbReference type="PROSITE" id="PS00010">
    <property type="entry name" value="ASX_HYDROXYL"/>
    <property type="match status" value="2"/>
</dbReference>
<dbReference type="SMART" id="SM00179">
    <property type="entry name" value="EGF_CA"/>
    <property type="match status" value="9"/>
</dbReference>
<dbReference type="SUPFAM" id="SSF57184">
    <property type="entry name" value="Growth factor receptor domain"/>
    <property type="match status" value="1"/>
</dbReference>
<reference evidence="21 22" key="1">
    <citation type="submission" date="2022-12" db="EMBL/GenBank/DDBJ databases">
        <title>Chromosome-level genome assembly of true bugs.</title>
        <authorList>
            <person name="Ma L."/>
            <person name="Li H."/>
        </authorList>
    </citation>
    <scope>NUCLEOTIDE SEQUENCE [LARGE SCALE GENOMIC DNA]</scope>
    <source>
        <strain evidence="21">Lab_2022b</strain>
    </source>
</reference>
<evidence type="ECO:0000256" key="7">
    <source>
        <dbReference type="ARBA" id="ARBA00022729"/>
    </source>
</evidence>
<feature type="disulfide bond" evidence="15">
    <location>
        <begin position="4252"/>
        <end position="4261"/>
    </location>
</feature>
<dbReference type="CDD" id="cd00112">
    <property type="entry name" value="LDLa"/>
    <property type="match status" value="28"/>
</dbReference>
<feature type="disulfide bond" evidence="16">
    <location>
        <begin position="3647"/>
        <end position="3662"/>
    </location>
</feature>
<feature type="disulfide bond" evidence="16">
    <location>
        <begin position="1065"/>
        <end position="1083"/>
    </location>
</feature>
<dbReference type="CDD" id="cd00054">
    <property type="entry name" value="EGF_CA"/>
    <property type="match status" value="1"/>
</dbReference>
<keyword evidence="4 15" id="KW-0245">EGF-like domain</keyword>
<feature type="repeat" description="LDL-receptor class B" evidence="17">
    <location>
        <begin position="3156"/>
        <end position="3198"/>
    </location>
</feature>
<feature type="domain" description="EGF-like" evidence="20">
    <location>
        <begin position="4299"/>
        <end position="4330"/>
    </location>
</feature>
<evidence type="ECO:0000256" key="11">
    <source>
        <dbReference type="ARBA" id="ARBA00023136"/>
    </source>
</evidence>
<keyword evidence="10 19" id="KW-1133">Transmembrane helix</keyword>
<evidence type="ECO:0000313" key="21">
    <source>
        <dbReference type="EMBL" id="KAK9511107.1"/>
    </source>
</evidence>
<dbReference type="InterPro" id="IPR001881">
    <property type="entry name" value="EGF-like_Ca-bd_dom"/>
</dbReference>
<evidence type="ECO:0000256" key="3">
    <source>
        <dbReference type="ARBA" id="ARBA00022475"/>
    </source>
</evidence>
<evidence type="ECO:0000313" key="22">
    <source>
        <dbReference type="Proteomes" id="UP001461498"/>
    </source>
</evidence>
<proteinExistence type="inferred from homology"/>
<dbReference type="PROSITE" id="PS51120">
    <property type="entry name" value="LDLRB"/>
    <property type="match status" value="14"/>
</dbReference>
<name>A0AAW1DQ66_9HEMI</name>
<feature type="disulfide bond" evidence="16">
    <location>
        <begin position="3442"/>
        <end position="3457"/>
    </location>
</feature>
<feature type="disulfide bond" evidence="16">
    <location>
        <begin position="2948"/>
        <end position="2966"/>
    </location>
</feature>
<feature type="disulfide bond" evidence="16">
    <location>
        <begin position="2620"/>
        <end position="2635"/>
    </location>
</feature>
<feature type="disulfide bond" evidence="15">
    <location>
        <begin position="4288"/>
        <end position="4297"/>
    </location>
</feature>
<evidence type="ECO:0000256" key="1">
    <source>
        <dbReference type="ARBA" id="ARBA00004251"/>
    </source>
</evidence>
<dbReference type="Pfam" id="PF00057">
    <property type="entry name" value="Ldl_recept_a"/>
    <property type="match status" value="27"/>
</dbReference>
<keyword evidence="7" id="KW-0732">Signal</keyword>
<feature type="disulfide bond" evidence="16">
    <location>
        <begin position="1015"/>
        <end position="1030"/>
    </location>
</feature>
<feature type="region of interest" description="Disordered" evidence="18">
    <location>
        <begin position="1"/>
        <end position="20"/>
    </location>
</feature>
<feature type="disulfide bond" evidence="15">
    <location>
        <begin position="4473"/>
        <end position="4483"/>
    </location>
</feature>
<feature type="repeat" description="LDL-receptor class B" evidence="17">
    <location>
        <begin position="2374"/>
        <end position="2418"/>
    </location>
</feature>
<feature type="domain" description="EGF-like" evidence="20">
    <location>
        <begin position="4431"/>
        <end position="4464"/>
    </location>
</feature>
<feature type="disulfide bond" evidence="15">
    <location>
        <begin position="4454"/>
        <end position="4463"/>
    </location>
</feature>
<dbReference type="InterPro" id="IPR002172">
    <property type="entry name" value="LDrepeatLR_classA_rpt"/>
</dbReference>
<dbReference type="PRINTS" id="PR00261">
    <property type="entry name" value="LDLRECEPTOR"/>
</dbReference>
<feature type="disulfide bond" evidence="15">
    <location>
        <begin position="4395"/>
        <end position="4404"/>
    </location>
</feature>
<feature type="disulfide bond" evidence="15">
    <location>
        <begin position="4494"/>
        <end position="4503"/>
    </location>
</feature>
<dbReference type="SUPFAM" id="SSF57424">
    <property type="entry name" value="LDL receptor-like module"/>
    <property type="match status" value="28"/>
</dbReference>
<feature type="disulfide bond" evidence="16">
    <location>
        <begin position="2601"/>
        <end position="2613"/>
    </location>
</feature>
<keyword evidence="14" id="KW-0325">Glycoprotein</keyword>
<feature type="disulfide bond" evidence="16">
    <location>
        <begin position="2567"/>
        <end position="2585"/>
    </location>
</feature>
<feature type="disulfide bond" evidence="16">
    <location>
        <begin position="3797"/>
        <end position="3815"/>
    </location>
</feature>
<dbReference type="GO" id="GO:0005509">
    <property type="term" value="F:calcium ion binding"/>
    <property type="evidence" value="ECO:0007669"/>
    <property type="project" value="InterPro"/>
</dbReference>
<feature type="repeat" description="LDL-receptor class B" evidence="17">
    <location>
        <begin position="2015"/>
        <end position="2058"/>
    </location>
</feature>
<feature type="disulfide bond" evidence="16">
    <location>
        <begin position="964"/>
        <end position="982"/>
    </location>
</feature>
<evidence type="ECO:0000256" key="19">
    <source>
        <dbReference type="SAM" id="Phobius"/>
    </source>
</evidence>
<dbReference type="InterPro" id="IPR023415">
    <property type="entry name" value="LDLR_class-A_CS"/>
</dbReference>
<feature type="disulfide bond" evidence="16">
    <location>
        <begin position="2772"/>
        <end position="2784"/>
    </location>
</feature>
<gene>
    <name evidence="21" type="ORF">O3M35_005737</name>
</gene>
<comment type="caution">
    <text evidence="21">The sequence shown here is derived from an EMBL/GenBank/DDBJ whole genome shotgun (WGS) entry which is preliminary data.</text>
</comment>
<evidence type="ECO:0000256" key="5">
    <source>
        <dbReference type="ARBA" id="ARBA00022583"/>
    </source>
</evidence>
<dbReference type="FunFam" id="2.120.10.30:FF:000132">
    <property type="entry name" value="Uncharacterized protein"/>
    <property type="match status" value="1"/>
</dbReference>
<feature type="disulfide bond" evidence="16">
    <location>
        <begin position="2661"/>
        <end position="2676"/>
    </location>
</feature>
<dbReference type="PROSITE" id="PS50026">
    <property type="entry name" value="EGF_3"/>
    <property type="match status" value="8"/>
</dbReference>
<feature type="disulfide bond" evidence="16">
    <location>
        <begin position="3686"/>
        <end position="3701"/>
    </location>
</feature>
<dbReference type="InterPro" id="IPR051221">
    <property type="entry name" value="LDLR-related"/>
</dbReference>
<feature type="domain" description="EGF-like" evidence="20">
    <location>
        <begin position="4228"/>
        <end position="4262"/>
    </location>
</feature>
<dbReference type="InterPro" id="IPR009030">
    <property type="entry name" value="Growth_fac_rcpt_cys_sf"/>
</dbReference>
<dbReference type="PROSITE" id="PS01186">
    <property type="entry name" value="EGF_2"/>
    <property type="match status" value="5"/>
</dbReference>
<evidence type="ECO:0000256" key="17">
    <source>
        <dbReference type="PROSITE-ProRule" id="PRU00461"/>
    </source>
</evidence>
<comment type="subcellular location">
    <subcellularLocation>
        <location evidence="1">Cell membrane</location>
        <topology evidence="1">Single-pass type I membrane protein</topology>
    </subcellularLocation>
</comment>
<evidence type="ECO:0000256" key="8">
    <source>
        <dbReference type="ARBA" id="ARBA00022737"/>
    </source>
</evidence>
<feature type="disulfide bond" evidence="16">
    <location>
        <begin position="3707"/>
        <end position="3719"/>
    </location>
</feature>
<evidence type="ECO:0000256" key="15">
    <source>
        <dbReference type="PROSITE-ProRule" id="PRU00076"/>
    </source>
</evidence>
<feature type="repeat" description="LDL-receptor class B" evidence="17">
    <location>
        <begin position="644"/>
        <end position="691"/>
    </location>
</feature>
<evidence type="ECO:0000256" key="2">
    <source>
        <dbReference type="ARBA" id="ARBA00009939"/>
    </source>
</evidence>
<feature type="disulfide bond" evidence="16">
    <location>
        <begin position="3755"/>
        <end position="3773"/>
    </location>
</feature>
<feature type="disulfide bond" evidence="16">
    <location>
        <begin position="2861"/>
        <end position="2879"/>
    </location>
</feature>
<dbReference type="GO" id="GO:0005886">
    <property type="term" value="C:plasma membrane"/>
    <property type="evidence" value="ECO:0007669"/>
    <property type="project" value="UniProtKB-SubCell"/>
</dbReference>
<feature type="repeat" description="LDL-receptor class B" evidence="17">
    <location>
        <begin position="1404"/>
        <end position="1452"/>
    </location>
</feature>
<comment type="similarity">
    <text evidence="2">Belongs to the LDLR family.</text>
</comment>
<dbReference type="InterPro" id="IPR018097">
    <property type="entry name" value="EGF_Ca-bd_CS"/>
</dbReference>
<feature type="disulfide bond" evidence="16">
    <location>
        <begin position="3628"/>
        <end position="3640"/>
    </location>
</feature>
<keyword evidence="3" id="KW-1003">Cell membrane</keyword>
<feature type="disulfide bond" evidence="16">
    <location>
        <begin position="1112"/>
        <end position="1124"/>
    </location>
</feature>
<feature type="disulfide bond" evidence="16">
    <location>
        <begin position="3790"/>
        <end position="3802"/>
    </location>
</feature>
<dbReference type="PANTHER" id="PTHR22722">
    <property type="entry name" value="LOW-DENSITY LIPOPROTEIN RECEPTOR-RELATED PROTEIN 2-RELATED"/>
    <property type="match status" value="1"/>
</dbReference>
<dbReference type="PROSITE" id="PS50068">
    <property type="entry name" value="LDLRA_2"/>
    <property type="match status" value="31"/>
</dbReference>
<keyword evidence="6 19" id="KW-0812">Transmembrane</keyword>
<dbReference type="InterPro" id="IPR036055">
    <property type="entry name" value="LDL_receptor-like_sf"/>
</dbReference>
<dbReference type="PROSITE" id="PS00022">
    <property type="entry name" value="EGF_1"/>
    <property type="match status" value="7"/>
</dbReference>
<evidence type="ECO:0000256" key="13">
    <source>
        <dbReference type="ARBA" id="ARBA00023170"/>
    </source>
</evidence>
<evidence type="ECO:0000256" key="16">
    <source>
        <dbReference type="PROSITE-ProRule" id="PRU00124"/>
    </source>
</evidence>
<evidence type="ECO:0000256" key="10">
    <source>
        <dbReference type="ARBA" id="ARBA00022989"/>
    </source>
</evidence>
<feature type="disulfide bond" evidence="16">
    <location>
        <begin position="3513"/>
        <end position="3531"/>
    </location>
</feature>
<feature type="disulfide bond" evidence="16">
    <location>
        <begin position="2960"/>
        <end position="2975"/>
    </location>
</feature>
<keyword evidence="22" id="KW-1185">Reference proteome</keyword>
<feature type="disulfide bond" evidence="16">
    <location>
        <begin position="3608"/>
        <end position="3623"/>
    </location>
</feature>
<dbReference type="Pfam" id="PF00058">
    <property type="entry name" value="Ldl_recept_b"/>
    <property type="match status" value="7"/>
</dbReference>
<feature type="disulfide bond" evidence="16">
    <location>
        <begin position="2706"/>
        <end position="2721"/>
    </location>
</feature>
<dbReference type="Gene3D" id="4.10.1220.10">
    <property type="entry name" value="EGF-type module"/>
    <property type="match status" value="2"/>
</dbReference>
<feature type="repeat" description="LDL-receptor class B" evidence="17">
    <location>
        <begin position="2419"/>
        <end position="2461"/>
    </location>
</feature>
<feature type="domain" description="EGF-like" evidence="20">
    <location>
        <begin position="4469"/>
        <end position="4504"/>
    </location>
</feature>
<dbReference type="PANTHER" id="PTHR22722:SF5">
    <property type="entry name" value="LOW-DENSITY LIPOPROTEIN RECEPTOR-RELATED PROTEIN 1B"/>
    <property type="match status" value="1"/>
</dbReference>
<dbReference type="SMART" id="SM00192">
    <property type="entry name" value="LDLa"/>
    <property type="match status" value="32"/>
</dbReference>
<dbReference type="SMART" id="SM00135">
    <property type="entry name" value="LY"/>
    <property type="match status" value="34"/>
</dbReference>
<feature type="disulfide bond" evidence="16">
    <location>
        <begin position="3596"/>
        <end position="3614"/>
    </location>
</feature>
<dbReference type="PROSITE" id="PS01187">
    <property type="entry name" value="EGF_CA"/>
    <property type="match status" value="2"/>
</dbReference>
<feature type="disulfide bond" evidence="16">
    <location>
        <begin position="2560"/>
        <end position="2572"/>
    </location>
</feature>
<dbReference type="FunFam" id="4.10.400.10:FF:000034">
    <property type="entry name" value="Low-density lipoprotein receptor-related protein 2"/>
    <property type="match status" value="2"/>
</dbReference>
<dbReference type="FunFam" id="4.10.400.10:FF:000007">
    <property type="entry name" value="Low density lipoprotein receptor-related protein 1"/>
    <property type="match status" value="1"/>
</dbReference>
<organism evidence="21 22">
    <name type="scientific">Rhynocoris fuscipes</name>
    <dbReference type="NCBI Taxonomy" id="488301"/>
    <lineage>
        <taxon>Eukaryota</taxon>
        <taxon>Metazoa</taxon>
        <taxon>Ecdysozoa</taxon>
        <taxon>Arthropoda</taxon>
        <taxon>Hexapoda</taxon>
        <taxon>Insecta</taxon>
        <taxon>Pterygota</taxon>
        <taxon>Neoptera</taxon>
        <taxon>Paraneoptera</taxon>
        <taxon>Hemiptera</taxon>
        <taxon>Heteroptera</taxon>
        <taxon>Panheteroptera</taxon>
        <taxon>Cimicomorpha</taxon>
        <taxon>Reduviidae</taxon>
        <taxon>Harpactorinae</taxon>
        <taxon>Harpactorini</taxon>
        <taxon>Rhynocoris</taxon>
    </lineage>
</organism>
<feature type="repeat" description="LDL-receptor class B" evidence="17">
    <location>
        <begin position="3199"/>
        <end position="3242"/>
    </location>
</feature>
<dbReference type="InterPro" id="IPR011042">
    <property type="entry name" value="6-blade_b-propeller_TolB-like"/>
</dbReference>
<feature type="domain" description="EGF-like" evidence="20">
    <location>
        <begin position="4369"/>
        <end position="4405"/>
    </location>
</feature>
<dbReference type="Proteomes" id="UP001461498">
    <property type="component" value="Unassembled WGS sequence"/>
</dbReference>
<feature type="repeat" description="LDL-receptor class B" evidence="17">
    <location>
        <begin position="559"/>
        <end position="599"/>
    </location>
</feature>
<evidence type="ECO:0000256" key="6">
    <source>
        <dbReference type="ARBA" id="ARBA00022692"/>
    </source>
</evidence>
<feature type="disulfide bond" evidence="16">
    <location>
        <begin position="2897"/>
        <end position="2909"/>
    </location>
</feature>
<feature type="domain" description="EGF-like" evidence="20">
    <location>
        <begin position="4264"/>
        <end position="4298"/>
    </location>
</feature>
<evidence type="ECO:0000256" key="4">
    <source>
        <dbReference type="ARBA" id="ARBA00022536"/>
    </source>
</evidence>
<feature type="disulfide bond" evidence="16">
    <location>
        <begin position="3430"/>
        <end position="3448"/>
    </location>
</feature>
<evidence type="ECO:0000256" key="14">
    <source>
        <dbReference type="ARBA" id="ARBA00023180"/>
    </source>
</evidence>
<protein>
    <recommendedName>
        <fullName evidence="20">EGF-like domain-containing protein</fullName>
    </recommendedName>
</protein>
<keyword evidence="13" id="KW-0675">Receptor</keyword>
<keyword evidence="9" id="KW-0106">Calcium</keyword>
<dbReference type="Pfam" id="PF00008">
    <property type="entry name" value="EGF"/>
    <property type="match status" value="1"/>
</dbReference>
<dbReference type="GO" id="GO:0005041">
    <property type="term" value="F:low-density lipoprotein particle receptor activity"/>
    <property type="evidence" value="ECO:0007669"/>
    <property type="project" value="TreeGrafter"/>
</dbReference>
<dbReference type="SMART" id="SM00181">
    <property type="entry name" value="EGF"/>
    <property type="match status" value="26"/>
</dbReference>
<feature type="repeat" description="LDL-receptor class B" evidence="17">
    <location>
        <begin position="1634"/>
        <end position="1677"/>
    </location>
</feature>
<feature type="repeat" description="LDL-receptor class B" evidence="17">
    <location>
        <begin position="1315"/>
        <end position="1360"/>
    </location>
</feature>
<feature type="disulfide bond" evidence="16">
    <location>
        <begin position="2904"/>
        <end position="2922"/>
    </location>
</feature>
<dbReference type="SUPFAM" id="SSF63825">
    <property type="entry name" value="YWTD domain"/>
    <property type="match status" value="8"/>
</dbReference>
<dbReference type="FunFam" id="4.10.400.10:FF:000002">
    <property type="entry name" value="Low-density lipoprotein receptor-related protein 1"/>
    <property type="match status" value="1"/>
</dbReference>
<feature type="disulfide bond" evidence="15">
    <location>
        <begin position="4337"/>
        <end position="4347"/>
    </location>
</feature>
<evidence type="ECO:0000256" key="9">
    <source>
        <dbReference type="ARBA" id="ARBA00022837"/>
    </source>
</evidence>
<dbReference type="FunFam" id="2.120.10.30:FF:000008">
    <property type="entry name" value="Low-density lipoprotein receptor-related protein 4"/>
    <property type="match status" value="2"/>
</dbReference>
<dbReference type="InterPro" id="IPR000152">
    <property type="entry name" value="EGF-type_Asp/Asn_hydroxyl_site"/>
</dbReference>
<dbReference type="FunFam" id="2.10.25.10:FF:000009">
    <property type="entry name" value="Low-density lipoprotein receptor isoform 1"/>
    <property type="match status" value="1"/>
</dbReference>
<dbReference type="SUPFAM" id="SSF57196">
    <property type="entry name" value="EGF/Laminin"/>
    <property type="match status" value="8"/>
</dbReference>
<evidence type="ECO:0000256" key="18">
    <source>
        <dbReference type="SAM" id="MobiDB-lite"/>
    </source>
</evidence>
<feature type="disulfide bond" evidence="16">
    <location>
        <begin position="2779"/>
        <end position="2797"/>
    </location>
</feature>